<feature type="compositionally biased region" description="Polar residues" evidence="9">
    <location>
        <begin position="1"/>
        <end position="47"/>
    </location>
</feature>
<dbReference type="GO" id="GO:0003677">
    <property type="term" value="F:DNA binding"/>
    <property type="evidence" value="ECO:0007669"/>
    <property type="project" value="InterPro"/>
</dbReference>
<evidence type="ECO:0000313" key="11">
    <source>
        <dbReference type="EMBL" id="CAH9123123.1"/>
    </source>
</evidence>
<dbReference type="AlphaFoldDB" id="A0AAV0EIU8"/>
<name>A0AAV0EIU8_9ASTE</name>
<protein>
    <recommendedName>
        <fullName evidence="10">BED-type domain-containing protein</fullName>
    </recommendedName>
</protein>
<dbReference type="InterPro" id="IPR003656">
    <property type="entry name" value="Znf_BED"/>
</dbReference>
<dbReference type="PROSITE" id="PS50808">
    <property type="entry name" value="ZF_BED"/>
    <property type="match status" value="1"/>
</dbReference>
<keyword evidence="2" id="KW-0479">Metal-binding</keyword>
<evidence type="ECO:0000256" key="2">
    <source>
        <dbReference type="ARBA" id="ARBA00022723"/>
    </source>
</evidence>
<evidence type="ECO:0000256" key="8">
    <source>
        <dbReference type="PROSITE-ProRule" id="PRU00027"/>
    </source>
</evidence>
<evidence type="ECO:0000256" key="4">
    <source>
        <dbReference type="ARBA" id="ARBA00022833"/>
    </source>
</evidence>
<comment type="subcellular location">
    <subcellularLocation>
        <location evidence="1">Nucleus</location>
    </subcellularLocation>
</comment>
<reference evidence="11" key="1">
    <citation type="submission" date="2022-07" db="EMBL/GenBank/DDBJ databases">
        <authorList>
            <person name="Macas J."/>
            <person name="Novak P."/>
            <person name="Neumann P."/>
        </authorList>
    </citation>
    <scope>NUCLEOTIDE SEQUENCE</scope>
</reference>
<feature type="domain" description="BED-type" evidence="10">
    <location>
        <begin position="82"/>
        <end position="138"/>
    </location>
</feature>
<keyword evidence="6" id="KW-0804">Transcription</keyword>
<organism evidence="11 12">
    <name type="scientific">Cuscuta epithymum</name>
    <dbReference type="NCBI Taxonomy" id="186058"/>
    <lineage>
        <taxon>Eukaryota</taxon>
        <taxon>Viridiplantae</taxon>
        <taxon>Streptophyta</taxon>
        <taxon>Embryophyta</taxon>
        <taxon>Tracheophyta</taxon>
        <taxon>Spermatophyta</taxon>
        <taxon>Magnoliopsida</taxon>
        <taxon>eudicotyledons</taxon>
        <taxon>Gunneridae</taxon>
        <taxon>Pentapetalae</taxon>
        <taxon>asterids</taxon>
        <taxon>lamiids</taxon>
        <taxon>Solanales</taxon>
        <taxon>Convolvulaceae</taxon>
        <taxon>Cuscuteae</taxon>
        <taxon>Cuscuta</taxon>
        <taxon>Cuscuta subgen. Cuscuta</taxon>
    </lineage>
</organism>
<evidence type="ECO:0000256" key="9">
    <source>
        <dbReference type="SAM" id="MobiDB-lite"/>
    </source>
</evidence>
<sequence length="212" mass="23708">MKRSISSLTSKGSTASNKFSRTTSECEGAGQTDSVNETPSSNAQLPAQDSVRSEKSLSGNASEDIDLGGLTEEEYLEALKKNERAEIWGHFTRRFELGKIKAFCHYCKHKGFAAHPKINGTTALINHMEKCTEYPPNKEKWSKKQKVLTYGKSKDLVVIGCTQEEITKACVQMVVLDELPFSHVEGEGFRYFCRVACPHWKVPSRKTIARDV</sequence>
<evidence type="ECO:0000256" key="5">
    <source>
        <dbReference type="ARBA" id="ARBA00023015"/>
    </source>
</evidence>
<keyword evidence="12" id="KW-1185">Reference proteome</keyword>
<feature type="region of interest" description="Disordered" evidence="9">
    <location>
        <begin position="1"/>
        <end position="65"/>
    </location>
</feature>
<keyword evidence="5" id="KW-0805">Transcription regulation</keyword>
<accession>A0AAV0EIU8</accession>
<dbReference type="PANTHER" id="PTHR46481">
    <property type="entry name" value="ZINC FINGER BED DOMAIN-CONTAINING PROTEIN 4"/>
    <property type="match status" value="1"/>
</dbReference>
<comment type="caution">
    <text evidence="11">The sequence shown here is derived from an EMBL/GenBank/DDBJ whole genome shotgun (WGS) entry which is preliminary data.</text>
</comment>
<dbReference type="InterPro" id="IPR052035">
    <property type="entry name" value="ZnF_BED_domain_contain"/>
</dbReference>
<dbReference type="GO" id="GO:0005634">
    <property type="term" value="C:nucleus"/>
    <property type="evidence" value="ECO:0007669"/>
    <property type="project" value="UniProtKB-SubCell"/>
</dbReference>
<dbReference type="Proteomes" id="UP001152523">
    <property type="component" value="Unassembled WGS sequence"/>
</dbReference>
<evidence type="ECO:0000256" key="1">
    <source>
        <dbReference type="ARBA" id="ARBA00004123"/>
    </source>
</evidence>
<evidence type="ECO:0000256" key="3">
    <source>
        <dbReference type="ARBA" id="ARBA00022771"/>
    </source>
</evidence>
<keyword evidence="7" id="KW-0539">Nucleus</keyword>
<keyword evidence="4" id="KW-0862">Zinc</keyword>
<dbReference type="PANTHER" id="PTHR46481:SF10">
    <property type="entry name" value="ZINC FINGER BED DOMAIN-CONTAINING PROTEIN 39"/>
    <property type="match status" value="1"/>
</dbReference>
<gene>
    <name evidence="11" type="ORF">CEPIT_LOCUS24971</name>
</gene>
<dbReference type="Gene3D" id="1.10.10.1070">
    <property type="entry name" value="Zinc finger, BED domain-containing"/>
    <property type="match status" value="1"/>
</dbReference>
<keyword evidence="3 8" id="KW-0863">Zinc-finger</keyword>
<dbReference type="SUPFAM" id="SSF140996">
    <property type="entry name" value="Hermes dimerisation domain"/>
    <property type="match status" value="1"/>
</dbReference>
<proteinExistence type="predicted"/>
<evidence type="ECO:0000259" key="10">
    <source>
        <dbReference type="PROSITE" id="PS50808"/>
    </source>
</evidence>
<evidence type="ECO:0000256" key="7">
    <source>
        <dbReference type="ARBA" id="ARBA00023242"/>
    </source>
</evidence>
<dbReference type="SMART" id="SM00614">
    <property type="entry name" value="ZnF_BED"/>
    <property type="match status" value="1"/>
</dbReference>
<evidence type="ECO:0000313" key="12">
    <source>
        <dbReference type="Proteomes" id="UP001152523"/>
    </source>
</evidence>
<feature type="non-terminal residue" evidence="11">
    <location>
        <position position="212"/>
    </location>
</feature>
<dbReference type="GO" id="GO:0008270">
    <property type="term" value="F:zinc ion binding"/>
    <property type="evidence" value="ECO:0007669"/>
    <property type="project" value="UniProtKB-KW"/>
</dbReference>
<evidence type="ECO:0000256" key="6">
    <source>
        <dbReference type="ARBA" id="ARBA00023163"/>
    </source>
</evidence>
<dbReference type="EMBL" id="CAMAPF010000930">
    <property type="protein sequence ID" value="CAH9123123.1"/>
    <property type="molecule type" value="Genomic_DNA"/>
</dbReference>